<protein>
    <recommendedName>
        <fullName evidence="3">Secreted protein</fullName>
    </recommendedName>
</protein>
<proteinExistence type="predicted"/>
<organism evidence="2">
    <name type="scientific">Rhipicephalus zambeziensis</name>
    <dbReference type="NCBI Taxonomy" id="60191"/>
    <lineage>
        <taxon>Eukaryota</taxon>
        <taxon>Metazoa</taxon>
        <taxon>Ecdysozoa</taxon>
        <taxon>Arthropoda</taxon>
        <taxon>Chelicerata</taxon>
        <taxon>Arachnida</taxon>
        <taxon>Acari</taxon>
        <taxon>Parasitiformes</taxon>
        <taxon>Ixodida</taxon>
        <taxon>Ixodoidea</taxon>
        <taxon>Ixodidae</taxon>
        <taxon>Rhipicephalinae</taxon>
        <taxon>Rhipicephalus</taxon>
        <taxon>Rhipicephalus</taxon>
    </lineage>
</organism>
<feature type="signal peptide" evidence="1">
    <location>
        <begin position="1"/>
        <end position="19"/>
    </location>
</feature>
<name>A0A224Y9M0_9ACAR</name>
<feature type="chain" id="PRO_5012691425" description="Secreted protein" evidence="1">
    <location>
        <begin position="20"/>
        <end position="101"/>
    </location>
</feature>
<dbReference type="EMBL" id="GFPF01003252">
    <property type="protein sequence ID" value="MAA14398.1"/>
    <property type="molecule type" value="Transcribed_RNA"/>
</dbReference>
<keyword evidence="1" id="KW-0732">Signal</keyword>
<sequence length="101" mass="11400">MRYMCFALLVIFMCSFARGTCVTKTNAVERRVALRLASQAVVALRSAPYIYMFPFAYTRLHLKKKIAAPPTESRHACSSPVQMMLCWLDSARAVSTFSPLM</sequence>
<evidence type="ECO:0000313" key="2">
    <source>
        <dbReference type="EMBL" id="MAA14398.1"/>
    </source>
</evidence>
<evidence type="ECO:0000256" key="1">
    <source>
        <dbReference type="SAM" id="SignalP"/>
    </source>
</evidence>
<reference evidence="2" key="1">
    <citation type="journal article" date="2017" name="Parasit. Vectors">
        <title>Sialotranscriptomics of Rhipicephalus zambeziensis reveals intricate expression profiles of secretory proteins and suggests tight temporal transcriptional regulation during blood-feeding.</title>
        <authorList>
            <person name="de Castro M.H."/>
            <person name="de Klerk D."/>
            <person name="Pienaar R."/>
            <person name="Rees D.J.G."/>
            <person name="Mans B.J."/>
        </authorList>
    </citation>
    <scope>NUCLEOTIDE SEQUENCE</scope>
    <source>
        <tissue evidence="2">Salivary glands</tissue>
    </source>
</reference>
<evidence type="ECO:0008006" key="3">
    <source>
        <dbReference type="Google" id="ProtNLM"/>
    </source>
</evidence>
<dbReference type="AlphaFoldDB" id="A0A224Y9M0"/>
<accession>A0A224Y9M0</accession>